<dbReference type="STRING" id="1912961.BU204_28680"/>
<proteinExistence type="predicted"/>
<comment type="caution">
    <text evidence="3">The sequence shown here is derived from an EMBL/GenBank/DDBJ whole genome shotgun (WGS) entry which is preliminary data.</text>
</comment>
<reference evidence="3 4" key="1">
    <citation type="submission" date="2016-12" db="EMBL/GenBank/DDBJ databases">
        <title>The draft genome sequence of Actinophytocola sp. 11-183.</title>
        <authorList>
            <person name="Wang W."/>
            <person name="Yuan L."/>
        </authorList>
    </citation>
    <scope>NUCLEOTIDE SEQUENCE [LARGE SCALE GENOMIC DNA]</scope>
    <source>
        <strain evidence="3 4">11-183</strain>
    </source>
</reference>
<evidence type="ECO:0000259" key="2">
    <source>
        <dbReference type="Pfam" id="PF20568"/>
    </source>
</evidence>
<keyword evidence="4" id="KW-1185">Reference proteome</keyword>
<evidence type="ECO:0000313" key="4">
    <source>
        <dbReference type="Proteomes" id="UP000185596"/>
    </source>
</evidence>
<feature type="transmembrane region" description="Helical" evidence="1">
    <location>
        <begin position="26"/>
        <end position="46"/>
    </location>
</feature>
<dbReference type="SUPFAM" id="SSF54427">
    <property type="entry name" value="NTF2-like"/>
    <property type="match status" value="1"/>
</dbReference>
<sequence>MTNSAGGEAAPPTRARERGWLLRHPLMVAVAGALVAGLLGGLFALFQGSSGDVVLLPVDTTQANAFVPGNADLRNPGPNVVPAMPEVPAVDDQRATGTLPGMYGRSVDGVTCDVEKIIGYLVDPAHMAQARAWAEVAGIAPADIRSFLASLTPVRLRFDTRVTNYDYKDGKADGFEAVLQAGTSVLVDDRGVPRAKCNCGNPLTEAGDTESSGDVADFARNPDDAWERFEPGEVVTVAPGERTKELVLLDLDDGEVFRRPVGTVGTEDEPVTRGNPVCAVLGQSTSCGGPGPKVTPEDVAALERAVRGLVSAVRDEDCDALVSYMSSGTLERFGAGHQELVSMCREAFTQLESFGGLTVDDVRVVSQTGARAAISVTATVNGQTSTAENELVRENGNWKLDV</sequence>
<keyword evidence="1" id="KW-0812">Transmembrane</keyword>
<feature type="domain" description="DUF6777" evidence="2">
    <location>
        <begin position="95"/>
        <end position="262"/>
    </location>
</feature>
<dbReference type="Gene3D" id="3.10.450.50">
    <property type="match status" value="1"/>
</dbReference>
<dbReference type="AlphaFoldDB" id="A0A1Q8CE10"/>
<dbReference type="InterPro" id="IPR046704">
    <property type="entry name" value="DUF6777"/>
</dbReference>
<gene>
    <name evidence="3" type="ORF">BU204_28680</name>
</gene>
<dbReference type="RefSeq" id="WP_075128889.1">
    <property type="nucleotide sequence ID" value="NZ_MSIE01000059.1"/>
</dbReference>
<evidence type="ECO:0000313" key="3">
    <source>
        <dbReference type="EMBL" id="OLF12614.1"/>
    </source>
</evidence>
<keyword evidence="1" id="KW-0472">Membrane</keyword>
<name>A0A1Q8CE10_9PSEU</name>
<organism evidence="3 4">
    <name type="scientific">Actinophytocola xanthii</name>
    <dbReference type="NCBI Taxonomy" id="1912961"/>
    <lineage>
        <taxon>Bacteria</taxon>
        <taxon>Bacillati</taxon>
        <taxon>Actinomycetota</taxon>
        <taxon>Actinomycetes</taxon>
        <taxon>Pseudonocardiales</taxon>
        <taxon>Pseudonocardiaceae</taxon>
    </lineage>
</organism>
<dbReference type="Proteomes" id="UP000185596">
    <property type="component" value="Unassembled WGS sequence"/>
</dbReference>
<dbReference type="OrthoDB" id="4655582at2"/>
<dbReference type="InterPro" id="IPR032710">
    <property type="entry name" value="NTF2-like_dom_sf"/>
</dbReference>
<dbReference type="EMBL" id="MSIE01000059">
    <property type="protein sequence ID" value="OLF12614.1"/>
    <property type="molecule type" value="Genomic_DNA"/>
</dbReference>
<evidence type="ECO:0000256" key="1">
    <source>
        <dbReference type="SAM" id="Phobius"/>
    </source>
</evidence>
<keyword evidence="1" id="KW-1133">Transmembrane helix</keyword>
<dbReference type="Pfam" id="PF20568">
    <property type="entry name" value="DUF6777"/>
    <property type="match status" value="1"/>
</dbReference>
<protein>
    <recommendedName>
        <fullName evidence="2">DUF6777 domain-containing protein</fullName>
    </recommendedName>
</protein>
<accession>A0A1Q8CE10</accession>